<dbReference type="Pfam" id="PF03370">
    <property type="entry name" value="CBM_21"/>
    <property type="match status" value="1"/>
</dbReference>
<dbReference type="InterPro" id="IPR038175">
    <property type="entry name" value="CBM21_dom_sf"/>
</dbReference>
<feature type="region of interest" description="Disordered" evidence="1">
    <location>
        <begin position="556"/>
        <end position="636"/>
    </location>
</feature>
<keyword evidence="4" id="KW-1185">Reference proteome</keyword>
<reference evidence="3 4" key="1">
    <citation type="journal article" date="2019" name="New Phytol.">
        <title>Comparative genomics reveals unique wood-decay strategies and fruiting body development in the Schizophyllaceae.</title>
        <authorList>
            <person name="Almasi E."/>
            <person name="Sahu N."/>
            <person name="Krizsan K."/>
            <person name="Balint B."/>
            <person name="Kovacs G.M."/>
            <person name="Kiss B."/>
            <person name="Cseklye J."/>
            <person name="Drula E."/>
            <person name="Henrissat B."/>
            <person name="Nagy I."/>
            <person name="Chovatia M."/>
            <person name="Adam C."/>
            <person name="LaButti K."/>
            <person name="Lipzen A."/>
            <person name="Riley R."/>
            <person name="Grigoriev I.V."/>
            <person name="Nagy L.G."/>
        </authorList>
    </citation>
    <scope>NUCLEOTIDE SEQUENCE [LARGE SCALE GENOMIC DNA]</scope>
    <source>
        <strain evidence="3 4">NL-1724</strain>
    </source>
</reference>
<dbReference type="InterPro" id="IPR005036">
    <property type="entry name" value="CBM21_dom"/>
</dbReference>
<gene>
    <name evidence="3" type="ORF">BD626DRAFT_506586</name>
</gene>
<evidence type="ECO:0000259" key="2">
    <source>
        <dbReference type="PROSITE" id="PS51159"/>
    </source>
</evidence>
<dbReference type="GO" id="GO:2001069">
    <property type="term" value="F:glycogen binding"/>
    <property type="evidence" value="ECO:0007669"/>
    <property type="project" value="TreeGrafter"/>
</dbReference>
<organism evidence="3 4">
    <name type="scientific">Schizophyllum amplum</name>
    <dbReference type="NCBI Taxonomy" id="97359"/>
    <lineage>
        <taxon>Eukaryota</taxon>
        <taxon>Fungi</taxon>
        <taxon>Dikarya</taxon>
        <taxon>Basidiomycota</taxon>
        <taxon>Agaricomycotina</taxon>
        <taxon>Agaricomycetes</taxon>
        <taxon>Agaricomycetidae</taxon>
        <taxon>Agaricales</taxon>
        <taxon>Schizophyllaceae</taxon>
        <taxon>Schizophyllum</taxon>
    </lineage>
</organism>
<proteinExistence type="predicted"/>
<evidence type="ECO:0000256" key="1">
    <source>
        <dbReference type="SAM" id="MobiDB-lite"/>
    </source>
</evidence>
<dbReference type="OrthoDB" id="1881at2759"/>
<protein>
    <submittedName>
        <fullName evidence="3">Putative phosphatase regulatory subunit-domain-containing protein</fullName>
    </submittedName>
</protein>
<dbReference type="EMBL" id="VDMD01000025">
    <property type="protein sequence ID" value="TRM59842.1"/>
    <property type="molecule type" value="Genomic_DNA"/>
</dbReference>
<evidence type="ECO:0000313" key="3">
    <source>
        <dbReference type="EMBL" id="TRM59842.1"/>
    </source>
</evidence>
<dbReference type="PANTHER" id="PTHR12307">
    <property type="entry name" value="PROTEIN PHOSPHATASE 1 REGULATORY SUBUNIT"/>
    <property type="match status" value="1"/>
</dbReference>
<dbReference type="STRING" id="97359.A0A550C4Y0"/>
<dbReference type="GO" id="GO:0008157">
    <property type="term" value="F:protein phosphatase 1 binding"/>
    <property type="evidence" value="ECO:0007669"/>
    <property type="project" value="TreeGrafter"/>
</dbReference>
<dbReference type="GO" id="GO:0005979">
    <property type="term" value="P:regulation of glycogen biosynthetic process"/>
    <property type="evidence" value="ECO:0007669"/>
    <property type="project" value="TreeGrafter"/>
</dbReference>
<feature type="region of interest" description="Disordered" evidence="1">
    <location>
        <begin position="1"/>
        <end position="125"/>
    </location>
</feature>
<name>A0A550C4Y0_9AGAR</name>
<feature type="compositionally biased region" description="Basic and acidic residues" evidence="1">
    <location>
        <begin position="175"/>
        <end position="188"/>
    </location>
</feature>
<feature type="compositionally biased region" description="Low complexity" evidence="1">
    <location>
        <begin position="49"/>
        <end position="74"/>
    </location>
</feature>
<dbReference type="InterPro" id="IPR050782">
    <property type="entry name" value="PP1_regulatory_subunit_3"/>
</dbReference>
<comment type="caution">
    <text evidence="3">The sequence shown here is derived from an EMBL/GenBank/DDBJ whole genome shotgun (WGS) entry which is preliminary data.</text>
</comment>
<accession>A0A550C4Y0</accession>
<feature type="compositionally biased region" description="Polar residues" evidence="1">
    <location>
        <begin position="23"/>
        <end position="35"/>
    </location>
</feature>
<sequence>MALRSSSRDLNASAKPLPIIPRRTSSFSTVHSTANAELITNAPVKVTISRASPSPRASRQATSNLDSDASSSSEADNEQPNAHARRSKEARPASSSDEDAPPSRSTRRVPRTKVVSTPASLAPRPPIVRPEVLKVRSNSDPPVDERVTVLPTSISFSSTSPYNTRMIRKKSGEPLVHRHGTGHTESKSEPSTPNKAVHFDAKLEHVKLFIAEQKPLAVSRTGSPTDDTSGTESDFPSFIYGDSVRQVPIAMQLTNLPLIINVNADVTLEELKLTPDQSNIVGMARVRNLAFEKRLAARFTFDAWQTTSEVTAKYASSISDEFDRFSFTIRLDDIMARVEGKTIVAGRDIWDNNNDANYVATFRKASPPVSRAKPKEEELSSEGDVAVLHGKLQTVARKRDRERAAAASAPSMSKQISEPAASHQMPSSLSSRYDFSNSWRSSWNRDAPQAEPQGRRRSMVASIPFPTKQAEKALAFAKPTALGSPREPEIAGSTVSAGAFVNPELHDPEAMNTPGLLPRRHQRGYFDYSPLLTTDVRQTPPGTPKLCPRLASGLLRAERHSSSGSDASSPRLATPPGLNLGTAFMPVAPTEAGGESDASMSSVLSGDDSMLSIVSPSSGSSRSSSPCASDTSATSPDEDYSQFLNRFCFFTGANSVSPVRPPMYSRASSSPVTSFQQAAQILTSSSSATITPTPSTDSCFDLDDALANSTPRIVLTQPHSPTIAPVA</sequence>
<feature type="compositionally biased region" description="Polar residues" evidence="1">
    <location>
        <begin position="1"/>
        <end position="10"/>
    </location>
</feature>
<feature type="region of interest" description="Disordered" evidence="1">
    <location>
        <begin position="175"/>
        <end position="194"/>
    </location>
</feature>
<feature type="region of interest" description="Disordered" evidence="1">
    <location>
        <begin position="394"/>
        <end position="431"/>
    </location>
</feature>
<dbReference type="GO" id="GO:0000164">
    <property type="term" value="C:protein phosphatase type 1 complex"/>
    <property type="evidence" value="ECO:0007669"/>
    <property type="project" value="TreeGrafter"/>
</dbReference>
<feature type="compositionally biased region" description="Low complexity" evidence="1">
    <location>
        <begin position="609"/>
        <end position="635"/>
    </location>
</feature>
<feature type="domain" description="CBM21" evidence="2">
    <location>
        <begin position="258"/>
        <end position="361"/>
    </location>
</feature>
<dbReference type="PANTHER" id="PTHR12307:SF36">
    <property type="entry name" value="GLYCOGEN-BINDING SUBUNIT 76A"/>
    <property type="match status" value="1"/>
</dbReference>
<dbReference type="PROSITE" id="PS51159">
    <property type="entry name" value="CBM21"/>
    <property type="match status" value="1"/>
</dbReference>
<evidence type="ECO:0000313" key="4">
    <source>
        <dbReference type="Proteomes" id="UP000320762"/>
    </source>
</evidence>
<dbReference type="Gene3D" id="2.60.40.2440">
    <property type="entry name" value="Carbohydrate binding type-21 domain"/>
    <property type="match status" value="1"/>
</dbReference>
<dbReference type="AlphaFoldDB" id="A0A550C4Y0"/>
<dbReference type="Proteomes" id="UP000320762">
    <property type="component" value="Unassembled WGS sequence"/>
</dbReference>